<dbReference type="EMBL" id="JAINUF010000006">
    <property type="protein sequence ID" value="KAJ8357340.1"/>
    <property type="molecule type" value="Genomic_DNA"/>
</dbReference>
<name>A0A9Q1IYF0_SYNKA</name>
<protein>
    <submittedName>
        <fullName evidence="2">Uncharacterized protein</fullName>
    </submittedName>
</protein>
<proteinExistence type="predicted"/>
<accession>A0A9Q1IYF0</accession>
<keyword evidence="3" id="KW-1185">Reference proteome</keyword>
<reference evidence="2" key="1">
    <citation type="journal article" date="2023" name="Science">
        <title>Genome structures resolve the early diversification of teleost fishes.</title>
        <authorList>
            <person name="Parey E."/>
            <person name="Louis A."/>
            <person name="Montfort J."/>
            <person name="Bouchez O."/>
            <person name="Roques C."/>
            <person name="Iampietro C."/>
            <person name="Lluch J."/>
            <person name="Castinel A."/>
            <person name="Donnadieu C."/>
            <person name="Desvignes T."/>
            <person name="Floi Bucao C."/>
            <person name="Jouanno E."/>
            <person name="Wen M."/>
            <person name="Mejri S."/>
            <person name="Dirks R."/>
            <person name="Jansen H."/>
            <person name="Henkel C."/>
            <person name="Chen W.J."/>
            <person name="Zahm M."/>
            <person name="Cabau C."/>
            <person name="Klopp C."/>
            <person name="Thompson A.W."/>
            <person name="Robinson-Rechavi M."/>
            <person name="Braasch I."/>
            <person name="Lecointre G."/>
            <person name="Bobe J."/>
            <person name="Postlethwait J.H."/>
            <person name="Berthelot C."/>
            <person name="Roest Crollius H."/>
            <person name="Guiguen Y."/>
        </authorList>
    </citation>
    <scope>NUCLEOTIDE SEQUENCE</scope>
    <source>
        <strain evidence="2">WJC10195</strain>
    </source>
</reference>
<evidence type="ECO:0000256" key="1">
    <source>
        <dbReference type="SAM" id="MobiDB-lite"/>
    </source>
</evidence>
<dbReference type="AlphaFoldDB" id="A0A9Q1IYF0"/>
<feature type="compositionally biased region" description="Basic and acidic residues" evidence="1">
    <location>
        <begin position="15"/>
        <end position="24"/>
    </location>
</feature>
<feature type="region of interest" description="Disordered" evidence="1">
    <location>
        <begin position="1"/>
        <end position="37"/>
    </location>
</feature>
<evidence type="ECO:0000313" key="3">
    <source>
        <dbReference type="Proteomes" id="UP001152622"/>
    </source>
</evidence>
<comment type="caution">
    <text evidence="2">The sequence shown here is derived from an EMBL/GenBank/DDBJ whole genome shotgun (WGS) entry which is preliminary data.</text>
</comment>
<dbReference type="Proteomes" id="UP001152622">
    <property type="component" value="Chromosome 6"/>
</dbReference>
<gene>
    <name evidence="2" type="ORF">SKAU_G00201340</name>
</gene>
<organism evidence="2 3">
    <name type="scientific">Synaphobranchus kaupii</name>
    <name type="common">Kaup's arrowtooth eel</name>
    <dbReference type="NCBI Taxonomy" id="118154"/>
    <lineage>
        <taxon>Eukaryota</taxon>
        <taxon>Metazoa</taxon>
        <taxon>Chordata</taxon>
        <taxon>Craniata</taxon>
        <taxon>Vertebrata</taxon>
        <taxon>Euteleostomi</taxon>
        <taxon>Actinopterygii</taxon>
        <taxon>Neopterygii</taxon>
        <taxon>Teleostei</taxon>
        <taxon>Anguilliformes</taxon>
        <taxon>Synaphobranchidae</taxon>
        <taxon>Synaphobranchus</taxon>
    </lineage>
</organism>
<sequence length="88" mass="9561">MLRKRGSYEQSIPPEEARGIEKKAFSPQCVTRPAETTGVQSGGDVLPLVSLKRNSLDFTNKEGAILLLYRPCSASVRSGVRQEGIGKV</sequence>
<evidence type="ECO:0000313" key="2">
    <source>
        <dbReference type="EMBL" id="KAJ8357340.1"/>
    </source>
</evidence>